<evidence type="ECO:0000256" key="1">
    <source>
        <dbReference type="SAM" id="MobiDB-lite"/>
    </source>
</evidence>
<evidence type="ECO:0000313" key="2">
    <source>
        <dbReference type="EMBL" id="JAD37914.1"/>
    </source>
</evidence>
<reference evidence="2" key="2">
    <citation type="journal article" date="2015" name="Data Brief">
        <title>Shoot transcriptome of the giant reed, Arundo donax.</title>
        <authorList>
            <person name="Barrero R.A."/>
            <person name="Guerrero F.D."/>
            <person name="Moolhuijzen P."/>
            <person name="Goolsby J.A."/>
            <person name="Tidwell J."/>
            <person name="Bellgard S.E."/>
            <person name="Bellgard M.I."/>
        </authorList>
    </citation>
    <scope>NUCLEOTIDE SEQUENCE</scope>
    <source>
        <tissue evidence="2">Shoot tissue taken approximately 20 cm above the soil surface</tissue>
    </source>
</reference>
<dbReference type="AlphaFoldDB" id="A0A0A8ZET4"/>
<reference evidence="2" key="1">
    <citation type="submission" date="2014-09" db="EMBL/GenBank/DDBJ databases">
        <authorList>
            <person name="Magalhaes I.L.F."/>
            <person name="Oliveira U."/>
            <person name="Santos F.R."/>
            <person name="Vidigal T.H.D.A."/>
            <person name="Brescovit A.D."/>
            <person name="Santos A.J."/>
        </authorList>
    </citation>
    <scope>NUCLEOTIDE SEQUENCE</scope>
    <source>
        <tissue evidence="2">Shoot tissue taken approximately 20 cm above the soil surface</tissue>
    </source>
</reference>
<proteinExistence type="predicted"/>
<organism evidence="2">
    <name type="scientific">Arundo donax</name>
    <name type="common">Giant reed</name>
    <name type="synonym">Donax arundinaceus</name>
    <dbReference type="NCBI Taxonomy" id="35708"/>
    <lineage>
        <taxon>Eukaryota</taxon>
        <taxon>Viridiplantae</taxon>
        <taxon>Streptophyta</taxon>
        <taxon>Embryophyta</taxon>
        <taxon>Tracheophyta</taxon>
        <taxon>Spermatophyta</taxon>
        <taxon>Magnoliopsida</taxon>
        <taxon>Liliopsida</taxon>
        <taxon>Poales</taxon>
        <taxon>Poaceae</taxon>
        <taxon>PACMAD clade</taxon>
        <taxon>Arundinoideae</taxon>
        <taxon>Arundineae</taxon>
        <taxon>Arundo</taxon>
    </lineage>
</organism>
<feature type="compositionally biased region" description="Low complexity" evidence="1">
    <location>
        <begin position="14"/>
        <end position="33"/>
    </location>
</feature>
<name>A0A0A8ZET4_ARUDO</name>
<dbReference type="EMBL" id="GBRH01259981">
    <property type="protein sequence ID" value="JAD37914.1"/>
    <property type="molecule type" value="Transcribed_RNA"/>
</dbReference>
<feature type="region of interest" description="Disordered" evidence="1">
    <location>
        <begin position="1"/>
        <end position="33"/>
    </location>
</feature>
<sequence>MSPSRLFDPQAEQLTLASPTSAASPVSVPFASC</sequence>
<protein>
    <submittedName>
        <fullName evidence="2">Uncharacterized protein</fullName>
    </submittedName>
</protein>
<accession>A0A0A8ZET4</accession>